<dbReference type="InterPro" id="IPR019734">
    <property type="entry name" value="TPR_rpt"/>
</dbReference>
<keyword evidence="3" id="KW-0539">Nucleus</keyword>
<dbReference type="GO" id="GO:0006402">
    <property type="term" value="P:mRNA catabolic process"/>
    <property type="evidence" value="ECO:0007669"/>
    <property type="project" value="TreeGrafter"/>
</dbReference>
<protein>
    <recommendedName>
        <fullName evidence="3">CCR4-NOT transcription complex subunit 10</fullName>
    </recommendedName>
</protein>
<dbReference type="GO" id="GO:0005737">
    <property type="term" value="C:cytoplasm"/>
    <property type="evidence" value="ECO:0007669"/>
    <property type="project" value="UniProtKB-SubCell"/>
</dbReference>
<dbReference type="PANTHER" id="PTHR12979">
    <property type="entry name" value="CCR4-NOT TRANSCRIPTION COMPLEX SUBUNIT 10"/>
    <property type="match status" value="1"/>
</dbReference>
<dbReference type="AlphaFoldDB" id="E4X2R5"/>
<name>E4X2R5_OIKDI</name>
<dbReference type="PANTHER" id="PTHR12979:SF5">
    <property type="entry name" value="CCR4-NOT TRANSCRIPTION COMPLEX SUBUNIT 10"/>
    <property type="match status" value="1"/>
</dbReference>
<feature type="repeat" description="TPR" evidence="2">
    <location>
        <begin position="362"/>
        <end position="395"/>
    </location>
</feature>
<dbReference type="GO" id="GO:0005634">
    <property type="term" value="C:nucleus"/>
    <property type="evidence" value="ECO:0007669"/>
    <property type="project" value="UniProtKB-SubCell"/>
</dbReference>
<evidence type="ECO:0000256" key="3">
    <source>
        <dbReference type="RuleBase" id="RU367083"/>
    </source>
</evidence>
<keyword evidence="5" id="KW-1185">Reference proteome</keyword>
<evidence type="ECO:0000313" key="4">
    <source>
        <dbReference type="EMBL" id="CBY17918.1"/>
    </source>
</evidence>
<accession>E4X2R5</accession>
<dbReference type="Gene3D" id="1.25.40.10">
    <property type="entry name" value="Tetratricopeptide repeat domain"/>
    <property type="match status" value="2"/>
</dbReference>
<proteinExistence type="inferred from homology"/>
<dbReference type="GO" id="GO:0017148">
    <property type="term" value="P:negative regulation of translation"/>
    <property type="evidence" value="ECO:0007669"/>
    <property type="project" value="TreeGrafter"/>
</dbReference>
<dbReference type="SMART" id="SM00028">
    <property type="entry name" value="TPR"/>
    <property type="match status" value="5"/>
</dbReference>
<dbReference type="EMBL" id="FN653023">
    <property type="protein sequence ID" value="CBY17918.1"/>
    <property type="molecule type" value="Genomic_DNA"/>
</dbReference>
<comment type="subcellular location">
    <subcellularLocation>
        <location evidence="3">Cytoplasm</location>
    </subcellularLocation>
    <subcellularLocation>
        <location evidence="3">Nucleus</location>
    </subcellularLocation>
</comment>
<dbReference type="SUPFAM" id="SSF48452">
    <property type="entry name" value="TPR-like"/>
    <property type="match status" value="2"/>
</dbReference>
<keyword evidence="3" id="KW-0804">Transcription</keyword>
<comment type="similarity">
    <text evidence="1 3">Belongs to the CNOT10 family.</text>
</comment>
<dbReference type="InParanoid" id="E4X2R5"/>
<dbReference type="PROSITE" id="PS50005">
    <property type="entry name" value="TPR"/>
    <property type="match status" value="1"/>
</dbReference>
<keyword evidence="3" id="KW-0805">Transcription regulation</keyword>
<dbReference type="FunCoup" id="E4X2R5">
    <property type="interactions" value="550"/>
</dbReference>
<dbReference type="InterPro" id="IPR039740">
    <property type="entry name" value="CNOT10"/>
</dbReference>
<dbReference type="InterPro" id="IPR011990">
    <property type="entry name" value="TPR-like_helical_dom_sf"/>
</dbReference>
<reference evidence="4" key="1">
    <citation type="journal article" date="2010" name="Science">
        <title>Plasticity of animal genome architecture unmasked by rapid evolution of a pelagic tunicate.</title>
        <authorList>
            <person name="Denoeud F."/>
            <person name="Henriet S."/>
            <person name="Mungpakdee S."/>
            <person name="Aury J.M."/>
            <person name="Da Silva C."/>
            <person name="Brinkmann H."/>
            <person name="Mikhaleva J."/>
            <person name="Olsen L.C."/>
            <person name="Jubin C."/>
            <person name="Canestro C."/>
            <person name="Bouquet J.M."/>
            <person name="Danks G."/>
            <person name="Poulain J."/>
            <person name="Campsteijn C."/>
            <person name="Adamski M."/>
            <person name="Cross I."/>
            <person name="Yadetie F."/>
            <person name="Muffato M."/>
            <person name="Louis A."/>
            <person name="Butcher S."/>
            <person name="Tsagkogeorga G."/>
            <person name="Konrad A."/>
            <person name="Singh S."/>
            <person name="Jensen M.F."/>
            <person name="Cong E.H."/>
            <person name="Eikeseth-Otteraa H."/>
            <person name="Noel B."/>
            <person name="Anthouard V."/>
            <person name="Porcel B.M."/>
            <person name="Kachouri-Lafond R."/>
            <person name="Nishino A."/>
            <person name="Ugolini M."/>
            <person name="Chourrout P."/>
            <person name="Nishida H."/>
            <person name="Aasland R."/>
            <person name="Huzurbazar S."/>
            <person name="Westhof E."/>
            <person name="Delsuc F."/>
            <person name="Lehrach H."/>
            <person name="Reinhardt R."/>
            <person name="Weissenbach J."/>
            <person name="Roy S.W."/>
            <person name="Artiguenave F."/>
            <person name="Postlethwait J.H."/>
            <person name="Manak J.R."/>
            <person name="Thompson E.M."/>
            <person name="Jaillon O."/>
            <person name="Du Pasquier L."/>
            <person name="Boudinot P."/>
            <person name="Liberles D.A."/>
            <person name="Volff J.N."/>
            <person name="Philippe H."/>
            <person name="Lenhard B."/>
            <person name="Roest Crollius H."/>
            <person name="Wincker P."/>
            <person name="Chourrout D."/>
        </authorList>
    </citation>
    <scope>NUCLEOTIDE SEQUENCE [LARGE SCALE GENOMIC DNA]</scope>
</reference>
<evidence type="ECO:0000256" key="2">
    <source>
        <dbReference type="PROSITE-ProRule" id="PRU00339"/>
    </source>
</evidence>
<comment type="function">
    <text evidence="3">Component of the CCR4-NOT complex which is one of the major cellular mRNA deadenylases and is linked to various cellular processes including bulk mRNA degradation, miRNA-mediated repression, translational repression during translational initiation and general transcription regulation.</text>
</comment>
<gene>
    <name evidence="4" type="ORF">GSOID_T00017546001</name>
</gene>
<keyword evidence="3" id="KW-0810">Translation regulation</keyword>
<keyword evidence="3" id="KW-0943">RNA-mediated gene silencing</keyword>
<keyword evidence="3" id="KW-0963">Cytoplasm</keyword>
<evidence type="ECO:0000256" key="1">
    <source>
        <dbReference type="ARBA" id="ARBA00010080"/>
    </source>
</evidence>
<organism evidence="4">
    <name type="scientific">Oikopleura dioica</name>
    <name type="common">Tunicate</name>
    <dbReference type="NCBI Taxonomy" id="34765"/>
    <lineage>
        <taxon>Eukaryota</taxon>
        <taxon>Metazoa</taxon>
        <taxon>Chordata</taxon>
        <taxon>Tunicata</taxon>
        <taxon>Appendicularia</taxon>
        <taxon>Copelata</taxon>
        <taxon>Oikopleuridae</taxon>
        <taxon>Oikopleura</taxon>
    </lineage>
</organism>
<dbReference type="OrthoDB" id="25157at2759"/>
<sequence>MIEINEDSMSPHSNLKSAVCAFHQKKFGEVLLIVENLLELFEEEDAAGLPLEIRLKILHLAADAQLSRREPAMAVLILEKMNKIINEAENWMTDSQKRWKNRVNALYCRSYLFPTEIGESRLKQPSSKDIKTLTKSSTYLSMFAKAAFELNRNNDIKAMKILNSEPIVESRAEAAELRESCKTMYYTNQGIIFHRMHKHLLAASSFKKALEDHDAVYSQLPRSDVDAYDKKDLRATLIMNIAVSKLYQGKCEEAFRLFMKASEALYDQPSIWYRLAECCIAHKQETLKEDKQVITEIGEGCARLAIADHKTQSIEPDQPDDKPRLSYCFAYKCLQNALSYYPTTKTPTMSQDEVKVMHRMNSTILVTLGFVCLRLGKFSEAIGYTNQSIEKYPDHGYNYFANLYKAEALMELNEMSEACTVFKKAISHAQDALKWMNIDSWSQNPMNVTCPRSVQQAKVLASSNLAAAYCVDGDYNRASEQLAKVREAIPPELISPKTLLLAVYILLKKGDRQKALSILRTGNILLFN</sequence>
<dbReference type="GO" id="GO:0030014">
    <property type="term" value="C:CCR4-NOT complex"/>
    <property type="evidence" value="ECO:0007669"/>
    <property type="project" value="UniProtKB-UniRule"/>
</dbReference>
<dbReference type="GO" id="GO:0031047">
    <property type="term" value="P:regulatory ncRNA-mediated gene silencing"/>
    <property type="evidence" value="ECO:0007669"/>
    <property type="project" value="UniProtKB-UniRule"/>
</dbReference>
<dbReference type="Proteomes" id="UP000001307">
    <property type="component" value="Unassembled WGS sequence"/>
</dbReference>
<keyword evidence="2" id="KW-0802">TPR repeat</keyword>
<evidence type="ECO:0000313" key="5">
    <source>
        <dbReference type="Proteomes" id="UP000001307"/>
    </source>
</evidence>